<dbReference type="EMBL" id="QGKY02001250">
    <property type="protein sequence ID" value="KAF2562956.1"/>
    <property type="molecule type" value="Genomic_DNA"/>
</dbReference>
<accession>A0A8S9I192</accession>
<reference evidence="2" key="1">
    <citation type="submission" date="2019-12" db="EMBL/GenBank/DDBJ databases">
        <title>Genome sequencing and annotation of Brassica cretica.</title>
        <authorList>
            <person name="Studholme D.J."/>
            <person name="Sarris P.F."/>
        </authorList>
    </citation>
    <scope>NUCLEOTIDE SEQUENCE</scope>
    <source>
        <strain evidence="2">PFS-102/07</strain>
        <tissue evidence="2">Leaf</tissue>
    </source>
</reference>
<feature type="region of interest" description="Disordered" evidence="1">
    <location>
        <begin position="1"/>
        <end position="50"/>
    </location>
</feature>
<name>A0A8S9I192_BRACR</name>
<organism evidence="2">
    <name type="scientific">Brassica cretica</name>
    <name type="common">Mustard</name>
    <dbReference type="NCBI Taxonomy" id="69181"/>
    <lineage>
        <taxon>Eukaryota</taxon>
        <taxon>Viridiplantae</taxon>
        <taxon>Streptophyta</taxon>
        <taxon>Embryophyta</taxon>
        <taxon>Tracheophyta</taxon>
        <taxon>Spermatophyta</taxon>
        <taxon>Magnoliopsida</taxon>
        <taxon>eudicotyledons</taxon>
        <taxon>Gunneridae</taxon>
        <taxon>Pentapetalae</taxon>
        <taxon>rosids</taxon>
        <taxon>malvids</taxon>
        <taxon>Brassicales</taxon>
        <taxon>Brassicaceae</taxon>
        <taxon>Brassiceae</taxon>
        <taxon>Brassica</taxon>
    </lineage>
</organism>
<proteinExistence type="predicted"/>
<dbReference type="AlphaFoldDB" id="A0A8S9I192"/>
<evidence type="ECO:0000256" key="1">
    <source>
        <dbReference type="SAM" id="MobiDB-lite"/>
    </source>
</evidence>
<comment type="caution">
    <text evidence="2">The sequence shown here is derived from an EMBL/GenBank/DDBJ whole genome shotgun (WGS) entry which is preliminary data.</text>
</comment>
<evidence type="ECO:0000313" key="2">
    <source>
        <dbReference type="EMBL" id="KAF2562956.1"/>
    </source>
</evidence>
<gene>
    <name evidence="2" type="ORF">F2Q70_00016525</name>
</gene>
<sequence>MGRDQSYEPQGTEAHNKQSSSKSKGVEAPEIAELSRRSQSSYGDQEVDLL</sequence>
<protein>
    <submittedName>
        <fullName evidence="2">Uncharacterized protein</fullName>
    </submittedName>
</protein>